<accession>A0A9Q8LDE3</accession>
<dbReference type="AlphaFoldDB" id="A0A9Q8LDE3"/>
<keyword evidence="1" id="KW-0503">Monooxygenase</keyword>
<name>A0A9Q8LDE3_PASFU</name>
<dbReference type="KEGG" id="ffu:CLAFUR5_07979"/>
<dbReference type="InterPro" id="IPR025444">
    <property type="entry name" value="Monooxy_af470"/>
</dbReference>
<gene>
    <name evidence="1" type="ORF">CLAFUR5_07979</name>
</gene>
<reference evidence="1" key="2">
    <citation type="journal article" date="2022" name="Microb. Genom.">
        <title>A chromosome-scale genome assembly of the tomato pathogen Cladosporium fulvum reveals a compartmentalized genome architecture and the presence of a dispensable chromosome.</title>
        <authorList>
            <person name="Zaccaron A.Z."/>
            <person name="Chen L.H."/>
            <person name="Samaras A."/>
            <person name="Stergiopoulos I."/>
        </authorList>
    </citation>
    <scope>NUCLEOTIDE SEQUENCE</scope>
    <source>
        <strain evidence="1">Race5_Kim</strain>
    </source>
</reference>
<dbReference type="Proteomes" id="UP000756132">
    <property type="component" value="Chromosome 3"/>
</dbReference>
<dbReference type="EMBL" id="CP090165">
    <property type="protein sequence ID" value="UJO15363.1"/>
    <property type="molecule type" value="Genomic_DNA"/>
</dbReference>
<dbReference type="GeneID" id="71987857"/>
<evidence type="ECO:0000313" key="2">
    <source>
        <dbReference type="Proteomes" id="UP000756132"/>
    </source>
</evidence>
<dbReference type="Pfam" id="PF13826">
    <property type="entry name" value="Monooxy_af470-like"/>
    <property type="match status" value="1"/>
</dbReference>
<dbReference type="RefSeq" id="XP_047759729.1">
    <property type="nucleotide sequence ID" value="XM_047907127.1"/>
</dbReference>
<keyword evidence="2" id="KW-1185">Reference proteome</keyword>
<dbReference type="GO" id="GO:0004497">
    <property type="term" value="F:monooxygenase activity"/>
    <property type="evidence" value="ECO:0007669"/>
    <property type="project" value="UniProtKB-KW"/>
</dbReference>
<dbReference type="OMA" id="IHKFAHE"/>
<reference evidence="1" key="1">
    <citation type="submission" date="2021-12" db="EMBL/GenBank/DDBJ databases">
        <authorList>
            <person name="Zaccaron A."/>
            <person name="Stergiopoulos I."/>
        </authorList>
    </citation>
    <scope>NUCLEOTIDE SEQUENCE</scope>
    <source>
        <strain evidence="1">Race5_Kim</strain>
    </source>
</reference>
<keyword evidence="1" id="KW-0560">Oxidoreductase</keyword>
<sequence>MAFDPIFNPFTTRPKSQALRAGSLIPFLHTLRANFSLTTWLLFGAVLQSLLILLLPYKNLTLTAPAFGLLIYKTTRLALTCLGLLPNPGMDGVLNYRTVPVFPNEKGGAQDTPAGQTICAMLLSVRSNHPLGIFAPGFKETGDFFKAMISELNANATALGFLGSSSWLRAHDRETSSENMGFLHFENEQKLHDFAHGPLHTKALEWWTGAEGGLKHIGIMHEVFACPRNSWEGIYLNYHPTGLGATTKEVEVGGKKVWMSPLVKGKGTLNYSKGRMGRAFGSKEWEALDRTHGEHEKVDFGDEKV</sequence>
<protein>
    <submittedName>
        <fullName evidence="1">Monooxygenase</fullName>
    </submittedName>
</protein>
<proteinExistence type="predicted"/>
<dbReference type="OrthoDB" id="3202396at2759"/>
<organism evidence="1 2">
    <name type="scientific">Passalora fulva</name>
    <name type="common">Tomato leaf mold</name>
    <name type="synonym">Cladosporium fulvum</name>
    <dbReference type="NCBI Taxonomy" id="5499"/>
    <lineage>
        <taxon>Eukaryota</taxon>
        <taxon>Fungi</taxon>
        <taxon>Dikarya</taxon>
        <taxon>Ascomycota</taxon>
        <taxon>Pezizomycotina</taxon>
        <taxon>Dothideomycetes</taxon>
        <taxon>Dothideomycetidae</taxon>
        <taxon>Mycosphaerellales</taxon>
        <taxon>Mycosphaerellaceae</taxon>
        <taxon>Fulvia</taxon>
    </lineage>
</organism>
<evidence type="ECO:0000313" key="1">
    <source>
        <dbReference type="EMBL" id="UJO15363.1"/>
    </source>
</evidence>